<evidence type="ECO:0000313" key="2">
    <source>
        <dbReference type="EMBL" id="KAA3486377.1"/>
    </source>
</evidence>
<comment type="caution">
    <text evidence="2">The sequence shown here is derived from an EMBL/GenBank/DDBJ whole genome shotgun (WGS) entry which is preliminary data.</text>
</comment>
<reference evidence="3" key="1">
    <citation type="journal article" date="2019" name="Plant Biotechnol. J.">
        <title>Genome sequencing of the Australian wild diploid species Gossypium australe highlights disease resistance and delayed gland morphogenesis.</title>
        <authorList>
            <person name="Cai Y."/>
            <person name="Cai X."/>
            <person name="Wang Q."/>
            <person name="Wang P."/>
            <person name="Zhang Y."/>
            <person name="Cai C."/>
            <person name="Xu Y."/>
            <person name="Wang K."/>
            <person name="Zhou Z."/>
            <person name="Wang C."/>
            <person name="Geng S."/>
            <person name="Li B."/>
            <person name="Dong Q."/>
            <person name="Hou Y."/>
            <person name="Wang H."/>
            <person name="Ai P."/>
            <person name="Liu Z."/>
            <person name="Yi F."/>
            <person name="Sun M."/>
            <person name="An G."/>
            <person name="Cheng J."/>
            <person name="Zhang Y."/>
            <person name="Shi Q."/>
            <person name="Xie Y."/>
            <person name="Shi X."/>
            <person name="Chang Y."/>
            <person name="Huang F."/>
            <person name="Chen Y."/>
            <person name="Hong S."/>
            <person name="Mi L."/>
            <person name="Sun Q."/>
            <person name="Zhang L."/>
            <person name="Zhou B."/>
            <person name="Peng R."/>
            <person name="Zhang X."/>
            <person name="Liu F."/>
        </authorList>
    </citation>
    <scope>NUCLEOTIDE SEQUENCE [LARGE SCALE GENOMIC DNA]</scope>
    <source>
        <strain evidence="3">cv. PA1801</strain>
    </source>
</reference>
<evidence type="ECO:0000256" key="1">
    <source>
        <dbReference type="SAM" id="MobiDB-lite"/>
    </source>
</evidence>
<dbReference type="AlphaFoldDB" id="A0A5B6X0I6"/>
<evidence type="ECO:0008006" key="4">
    <source>
        <dbReference type="Google" id="ProtNLM"/>
    </source>
</evidence>
<gene>
    <name evidence="2" type="ORF">EPI10_030296</name>
</gene>
<organism evidence="2 3">
    <name type="scientific">Gossypium australe</name>
    <dbReference type="NCBI Taxonomy" id="47621"/>
    <lineage>
        <taxon>Eukaryota</taxon>
        <taxon>Viridiplantae</taxon>
        <taxon>Streptophyta</taxon>
        <taxon>Embryophyta</taxon>
        <taxon>Tracheophyta</taxon>
        <taxon>Spermatophyta</taxon>
        <taxon>Magnoliopsida</taxon>
        <taxon>eudicotyledons</taxon>
        <taxon>Gunneridae</taxon>
        <taxon>Pentapetalae</taxon>
        <taxon>rosids</taxon>
        <taxon>malvids</taxon>
        <taxon>Malvales</taxon>
        <taxon>Malvaceae</taxon>
        <taxon>Malvoideae</taxon>
        <taxon>Gossypium</taxon>
    </lineage>
</organism>
<feature type="region of interest" description="Disordered" evidence="1">
    <location>
        <begin position="71"/>
        <end position="104"/>
    </location>
</feature>
<proteinExistence type="predicted"/>
<dbReference type="EMBL" id="SMMG02000001">
    <property type="protein sequence ID" value="KAA3486377.1"/>
    <property type="molecule type" value="Genomic_DNA"/>
</dbReference>
<evidence type="ECO:0000313" key="3">
    <source>
        <dbReference type="Proteomes" id="UP000325315"/>
    </source>
</evidence>
<keyword evidence="3" id="KW-1185">Reference proteome</keyword>
<accession>A0A5B6X0I6</accession>
<sequence>MIGKVAKLDFNTDNGSRGSKQVIQQIEYKYLPTVCLLCGHYGHMKEICPRGAIGPEESGEGILRNREEQGQNIGLNTEEAPPNLGTYDASREEGRDNGETQAGTVDISRFQVLENLIGEGSSKDPAVEVDLGRGSFRTCSVKPRKG</sequence>
<dbReference type="OrthoDB" id="1751344at2759"/>
<name>A0A5B6X0I6_9ROSI</name>
<dbReference type="Proteomes" id="UP000325315">
    <property type="component" value="Unassembled WGS sequence"/>
</dbReference>
<protein>
    <recommendedName>
        <fullName evidence="4">CCHC-type domain-containing protein</fullName>
    </recommendedName>
</protein>
<feature type="compositionally biased region" description="Basic and acidic residues" evidence="1">
    <location>
        <begin position="89"/>
        <end position="98"/>
    </location>
</feature>